<name>A0A517DV85_9FIRM</name>
<evidence type="ECO:0000256" key="1">
    <source>
        <dbReference type="SAM" id="SignalP"/>
    </source>
</evidence>
<gene>
    <name evidence="2" type="ORF">SPTER_26440</name>
</gene>
<keyword evidence="1" id="KW-0732">Signal</keyword>
<dbReference type="RefSeq" id="WP_144350783.1">
    <property type="nucleotide sequence ID" value="NZ_CP036259.1"/>
</dbReference>
<sequence length="317" mass="34682">MKMFSLRIFLVLSLLAGLGTVGSVGAAKAPSANPAANVMVEQWVGHNFTFLALPVDKQAAGYEIFIGEEAVHGFQGDRSVRIPYAEYVGKQITVTGIVPFPAGYNQKEYIVTMTVDDTGEKLAARTMRGQLEGLVLTSDLTNARQQFLGTTVYPKFRDLSGLYWTNTTMPRSVSLPIGSPVTVVDVYAGNQSQKPIWLIVSVNGEKAILPIAYSWTNTPVEAWTEAPPWQADLFAADPKISLGGSYALWAQIENGDIEEGMTKEQVHLSWGKPMRTEKNDSVWLYGTKRLTFHGVVLASIETLSETNETSIDTVSVK</sequence>
<dbReference type="OrthoDB" id="1684530at2"/>
<keyword evidence="3" id="KW-1185">Reference proteome</keyword>
<accession>A0A517DV85</accession>
<dbReference type="AlphaFoldDB" id="A0A517DV85"/>
<dbReference type="EMBL" id="CP036259">
    <property type="protein sequence ID" value="QDR81269.1"/>
    <property type="molecule type" value="Genomic_DNA"/>
</dbReference>
<proteinExistence type="predicted"/>
<feature type="signal peptide" evidence="1">
    <location>
        <begin position="1"/>
        <end position="26"/>
    </location>
</feature>
<evidence type="ECO:0000313" key="3">
    <source>
        <dbReference type="Proteomes" id="UP000320776"/>
    </source>
</evidence>
<organism evidence="2 3">
    <name type="scientific">Sporomusa termitida</name>
    <dbReference type="NCBI Taxonomy" id="2377"/>
    <lineage>
        <taxon>Bacteria</taxon>
        <taxon>Bacillati</taxon>
        <taxon>Bacillota</taxon>
        <taxon>Negativicutes</taxon>
        <taxon>Selenomonadales</taxon>
        <taxon>Sporomusaceae</taxon>
        <taxon>Sporomusa</taxon>
    </lineage>
</organism>
<dbReference type="Proteomes" id="UP000320776">
    <property type="component" value="Chromosome"/>
</dbReference>
<protein>
    <submittedName>
        <fullName evidence="2">Uncharacterized protein</fullName>
    </submittedName>
</protein>
<reference evidence="2 3" key="1">
    <citation type="submission" date="2019-02" db="EMBL/GenBank/DDBJ databases">
        <title>Closed genome of Sporomusa termitida DSM 4440.</title>
        <authorList>
            <person name="Poehlein A."/>
            <person name="Daniel R."/>
        </authorList>
    </citation>
    <scope>NUCLEOTIDE SEQUENCE [LARGE SCALE GENOMIC DNA]</scope>
    <source>
        <strain evidence="2 3">DSM 4440</strain>
    </source>
</reference>
<evidence type="ECO:0000313" key="2">
    <source>
        <dbReference type="EMBL" id="QDR81269.1"/>
    </source>
</evidence>
<dbReference type="KEGG" id="sted:SPTER_26440"/>
<feature type="chain" id="PRO_5021883370" evidence="1">
    <location>
        <begin position="27"/>
        <end position="317"/>
    </location>
</feature>